<feature type="region of interest" description="Disordered" evidence="1">
    <location>
        <begin position="1"/>
        <end position="21"/>
    </location>
</feature>
<dbReference type="AlphaFoldDB" id="X1IID0"/>
<comment type="caution">
    <text evidence="2">The sequence shown here is derived from an EMBL/GenBank/DDBJ whole genome shotgun (WGS) entry which is preliminary data.</text>
</comment>
<evidence type="ECO:0000313" key="2">
    <source>
        <dbReference type="EMBL" id="GAH65894.1"/>
    </source>
</evidence>
<feature type="non-terminal residue" evidence="2">
    <location>
        <position position="100"/>
    </location>
</feature>
<organism evidence="2">
    <name type="scientific">marine sediment metagenome</name>
    <dbReference type="NCBI Taxonomy" id="412755"/>
    <lineage>
        <taxon>unclassified sequences</taxon>
        <taxon>metagenomes</taxon>
        <taxon>ecological metagenomes</taxon>
    </lineage>
</organism>
<evidence type="ECO:0000256" key="1">
    <source>
        <dbReference type="SAM" id="MobiDB-lite"/>
    </source>
</evidence>
<feature type="compositionally biased region" description="Basic residues" evidence="1">
    <location>
        <begin position="1"/>
        <end position="10"/>
    </location>
</feature>
<gene>
    <name evidence="2" type="ORF">S03H2_52429</name>
</gene>
<sequence>MTSKKNKTIKKGPTDQITNIEKRQVKSRARRFVLDLLDAPLGEGLQIYQETVNELYDGKARLRICLKCGDINTTSKLTKNTHRCTMDFDKLAIPYLVTTS</sequence>
<dbReference type="EMBL" id="BARU01033305">
    <property type="protein sequence ID" value="GAH65894.1"/>
    <property type="molecule type" value="Genomic_DNA"/>
</dbReference>
<accession>X1IID0</accession>
<protein>
    <submittedName>
        <fullName evidence="2">Uncharacterized protein</fullName>
    </submittedName>
</protein>
<proteinExistence type="predicted"/>
<name>X1IID0_9ZZZZ</name>
<reference evidence="2" key="1">
    <citation type="journal article" date="2014" name="Front. Microbiol.">
        <title>High frequency of phylogenetically diverse reductive dehalogenase-homologous genes in deep subseafloor sedimentary metagenomes.</title>
        <authorList>
            <person name="Kawai M."/>
            <person name="Futagami T."/>
            <person name="Toyoda A."/>
            <person name="Takaki Y."/>
            <person name="Nishi S."/>
            <person name="Hori S."/>
            <person name="Arai W."/>
            <person name="Tsubouchi T."/>
            <person name="Morono Y."/>
            <person name="Uchiyama I."/>
            <person name="Ito T."/>
            <person name="Fujiyama A."/>
            <person name="Inagaki F."/>
            <person name="Takami H."/>
        </authorList>
    </citation>
    <scope>NUCLEOTIDE SEQUENCE</scope>
    <source>
        <strain evidence="2">Expedition CK06-06</strain>
    </source>
</reference>